<gene>
    <name evidence="2" type="ORF">KP77_22880</name>
</gene>
<organism evidence="2 3">
    <name type="scientific">Jeotgalibacillus alimentarius</name>
    <dbReference type="NCBI Taxonomy" id="135826"/>
    <lineage>
        <taxon>Bacteria</taxon>
        <taxon>Bacillati</taxon>
        <taxon>Bacillota</taxon>
        <taxon>Bacilli</taxon>
        <taxon>Bacillales</taxon>
        <taxon>Caryophanaceae</taxon>
        <taxon>Jeotgalibacillus</taxon>
    </lineage>
</organism>
<sequence length="46" mass="5081">MATTQLETANVNAEKQQVDKDNQQPSSLKGEGSTTIETTLMRKEVE</sequence>
<feature type="compositionally biased region" description="Polar residues" evidence="1">
    <location>
        <begin position="23"/>
        <end position="38"/>
    </location>
</feature>
<evidence type="ECO:0000256" key="1">
    <source>
        <dbReference type="SAM" id="MobiDB-lite"/>
    </source>
</evidence>
<dbReference type="Proteomes" id="UP000031950">
    <property type="component" value="Unassembled WGS sequence"/>
</dbReference>
<reference evidence="2 3" key="1">
    <citation type="submission" date="2015-01" db="EMBL/GenBank/DDBJ databases">
        <title>Genome sequence of Jeotgalibacillus alimentarius.</title>
        <authorList>
            <person name="Goh K.M."/>
            <person name="Chan K.-G."/>
            <person name="Yaakop A.S."/>
            <person name="Ee R."/>
            <person name="Gan H.M."/>
            <person name="Chan C.S."/>
        </authorList>
    </citation>
    <scope>NUCLEOTIDE SEQUENCE [LARGE SCALE GENOMIC DNA]</scope>
    <source>
        <strain evidence="2 3">YKJ-13</strain>
    </source>
</reference>
<dbReference type="AlphaFoldDB" id="A0A0C2VW54"/>
<dbReference type="STRING" id="135826.KP77_22880"/>
<comment type="caution">
    <text evidence="2">The sequence shown here is derived from an EMBL/GenBank/DDBJ whole genome shotgun (WGS) entry which is preliminary data.</text>
</comment>
<feature type="region of interest" description="Disordered" evidence="1">
    <location>
        <begin position="1"/>
        <end position="46"/>
    </location>
</feature>
<protein>
    <submittedName>
        <fullName evidence="2">Uncharacterized protein</fullName>
    </submittedName>
</protein>
<evidence type="ECO:0000313" key="3">
    <source>
        <dbReference type="Proteomes" id="UP000031950"/>
    </source>
</evidence>
<accession>A0A0C2VW54</accession>
<feature type="compositionally biased region" description="Polar residues" evidence="1">
    <location>
        <begin position="1"/>
        <end position="15"/>
    </location>
</feature>
<evidence type="ECO:0000313" key="2">
    <source>
        <dbReference type="EMBL" id="KIL48636.1"/>
    </source>
</evidence>
<name>A0A0C2VW54_9BACL</name>
<keyword evidence="3" id="KW-1185">Reference proteome</keyword>
<dbReference type="PATRIC" id="fig|135826.4.peg.2282"/>
<dbReference type="EMBL" id="JXRQ01000019">
    <property type="protein sequence ID" value="KIL48636.1"/>
    <property type="molecule type" value="Genomic_DNA"/>
</dbReference>
<proteinExistence type="predicted"/>